<feature type="domain" description="Lycopene cyclase" evidence="9">
    <location>
        <begin position="3"/>
        <end position="86"/>
    </location>
</feature>
<evidence type="ECO:0000256" key="1">
    <source>
        <dbReference type="ARBA" id="ARBA00004141"/>
    </source>
</evidence>
<evidence type="ECO:0000256" key="6">
    <source>
        <dbReference type="ARBA" id="ARBA00023136"/>
    </source>
</evidence>
<accession>A0ABY4MYE9</accession>
<evidence type="ECO:0000313" key="10">
    <source>
        <dbReference type="EMBL" id="UQN15465.1"/>
    </source>
</evidence>
<protein>
    <submittedName>
        <fullName evidence="10">Lycopene cyclase domain-containing protein</fullName>
    </submittedName>
</protein>
<sequence>MTYFLISLPFLVAAATAVGFSMRRPGAKRRLAASSCTAVVLVVLTAIFDNIMIAADLYSYPDQLVSGLRIGLAPIEDFAYPITIAFGLPAVGALAFDREVTR</sequence>
<keyword evidence="3 8" id="KW-0812">Transmembrane</keyword>
<feature type="transmembrane region" description="Helical" evidence="8">
    <location>
        <begin position="6"/>
        <end position="23"/>
    </location>
</feature>
<comment type="subcellular location">
    <subcellularLocation>
        <location evidence="1">Membrane</location>
        <topology evidence="1">Multi-pass membrane protein</topology>
    </subcellularLocation>
</comment>
<proteinExistence type="predicted"/>
<evidence type="ECO:0000256" key="3">
    <source>
        <dbReference type="ARBA" id="ARBA00022692"/>
    </source>
</evidence>
<keyword evidence="7" id="KW-0413">Isomerase</keyword>
<keyword evidence="4" id="KW-0125">Carotenoid biosynthesis</keyword>
<organism evidence="10">
    <name type="scientific">Gulosibacter sediminis</name>
    <dbReference type="NCBI Taxonomy" id="1729695"/>
    <lineage>
        <taxon>Bacteria</taxon>
        <taxon>Bacillati</taxon>
        <taxon>Actinomycetota</taxon>
        <taxon>Actinomycetes</taxon>
        <taxon>Micrococcales</taxon>
        <taxon>Microbacteriaceae</taxon>
        <taxon>Gulosibacter</taxon>
    </lineage>
</organism>
<dbReference type="EMBL" id="CP097160">
    <property type="protein sequence ID" value="UQN15465.1"/>
    <property type="molecule type" value="Genomic_DNA"/>
</dbReference>
<name>A0ABY4MYE9_9MICO</name>
<evidence type="ECO:0000256" key="7">
    <source>
        <dbReference type="ARBA" id="ARBA00023235"/>
    </source>
</evidence>
<comment type="pathway">
    <text evidence="2">Carotenoid biosynthesis.</text>
</comment>
<evidence type="ECO:0000259" key="9">
    <source>
        <dbReference type="Pfam" id="PF18916"/>
    </source>
</evidence>
<evidence type="ECO:0000256" key="8">
    <source>
        <dbReference type="SAM" id="Phobius"/>
    </source>
</evidence>
<evidence type="ECO:0000256" key="5">
    <source>
        <dbReference type="ARBA" id="ARBA00022989"/>
    </source>
</evidence>
<gene>
    <name evidence="10" type="ORF">M3M28_03070</name>
</gene>
<reference evidence="10" key="1">
    <citation type="submission" date="2022-05" db="EMBL/GenBank/DDBJ databases">
        <title>Complete genome sequence of toluene-degrading Gulosibacter sediminis strain ACHW.36C.</title>
        <authorList>
            <person name="Wai A.C."/>
            <person name="Lai G.K."/>
            <person name="Griffin S.D."/>
            <person name="Leung F.C."/>
        </authorList>
    </citation>
    <scope>NUCLEOTIDE SEQUENCE [LARGE SCALE GENOMIC DNA]</scope>
    <source>
        <strain evidence="10">ACHW.36C</strain>
    </source>
</reference>
<dbReference type="Pfam" id="PF18916">
    <property type="entry name" value="Lycopene_cyc"/>
    <property type="match status" value="1"/>
</dbReference>
<feature type="transmembrane region" description="Helical" evidence="8">
    <location>
        <begin position="35"/>
        <end position="58"/>
    </location>
</feature>
<evidence type="ECO:0000256" key="4">
    <source>
        <dbReference type="ARBA" id="ARBA00022746"/>
    </source>
</evidence>
<evidence type="ECO:0000256" key="2">
    <source>
        <dbReference type="ARBA" id="ARBA00004829"/>
    </source>
</evidence>
<dbReference type="NCBIfam" id="TIGR03462">
    <property type="entry name" value="CarR_dom_SF"/>
    <property type="match status" value="1"/>
</dbReference>
<feature type="transmembrane region" description="Helical" evidence="8">
    <location>
        <begin position="78"/>
        <end position="96"/>
    </location>
</feature>
<dbReference type="InterPro" id="IPR017825">
    <property type="entry name" value="Lycopene_cyclase_dom"/>
</dbReference>
<keyword evidence="5 8" id="KW-1133">Transmembrane helix</keyword>
<keyword evidence="6 8" id="KW-0472">Membrane</keyword>